<evidence type="ECO:0000313" key="3">
    <source>
        <dbReference type="Proteomes" id="UP000824107"/>
    </source>
</evidence>
<dbReference type="InterPro" id="IPR029903">
    <property type="entry name" value="RmlD-like-bd"/>
</dbReference>
<dbReference type="Gene3D" id="3.40.50.720">
    <property type="entry name" value="NAD(P)-binding Rossmann-like Domain"/>
    <property type="match status" value="1"/>
</dbReference>
<feature type="non-terminal residue" evidence="2">
    <location>
        <position position="1"/>
    </location>
</feature>
<protein>
    <submittedName>
        <fullName evidence="2">Sugar nucleotide-binding protein</fullName>
    </submittedName>
</protein>
<proteinExistence type="predicted"/>
<dbReference type="PANTHER" id="PTHR43242:SF1">
    <property type="entry name" value="NAD(P)-BINDING ROSSMANN-FOLD SUPERFAMILY PROTEIN"/>
    <property type="match status" value="1"/>
</dbReference>
<organism evidence="2 3">
    <name type="scientific">Candidatus Scatocola faecipullorum</name>
    <dbReference type="NCBI Taxonomy" id="2840917"/>
    <lineage>
        <taxon>Bacteria</taxon>
        <taxon>Pseudomonadati</taxon>
        <taxon>Pseudomonadota</taxon>
        <taxon>Alphaproteobacteria</taxon>
        <taxon>Rhodospirillales</taxon>
        <taxon>Rhodospirillaceae</taxon>
        <taxon>Rhodospirillaceae incertae sedis</taxon>
        <taxon>Candidatus Scatocola</taxon>
    </lineage>
</organism>
<evidence type="ECO:0000313" key="2">
    <source>
        <dbReference type="EMBL" id="HIU53088.1"/>
    </source>
</evidence>
<dbReference type="EMBL" id="DVNC01000022">
    <property type="protein sequence ID" value="HIU53088.1"/>
    <property type="molecule type" value="Genomic_DNA"/>
</dbReference>
<sequence length="296" mass="34475">RQSMYLIVGAKGFLGSYLIKNILSMTKEDVVAADVNYVETEQNPRLSWQNCDITKEKDVEKLREYLKEKNDIKVIYLPVYFNVNKNPEVDKQAWNVNILSFARFLDIFDKVSTFYGISTDMLYKEDRDIPYTEHDEITPMNDYARHKAVEERMLEAKGYNIVRLPVMMGPSLSLVKKHFYDDIVSNLRAGKSMEFFTDSWRSMIDFDTVSQILVKLMETPSAHQYPIVNIAGDEALSKYEFALRLADKYGLDKNLVIPISMDNDTKIWTEKRPKKILLDNSLVKQILNLKELKIKI</sequence>
<accession>A0A9D1M3T7</accession>
<name>A0A9D1M3T7_9PROT</name>
<comment type="caution">
    <text evidence="2">The sequence shown here is derived from an EMBL/GenBank/DDBJ whole genome shotgun (WGS) entry which is preliminary data.</text>
</comment>
<dbReference type="Proteomes" id="UP000824107">
    <property type="component" value="Unassembled WGS sequence"/>
</dbReference>
<dbReference type="PANTHER" id="PTHR43242">
    <property type="entry name" value="NAD(P)-BINDING ROSSMANN-FOLD SUPERFAMILY PROTEIN"/>
    <property type="match status" value="1"/>
</dbReference>
<dbReference type="Pfam" id="PF04321">
    <property type="entry name" value="RmlD_sub_bind"/>
    <property type="match status" value="1"/>
</dbReference>
<reference evidence="2" key="2">
    <citation type="journal article" date="2021" name="PeerJ">
        <title>Extensive microbial diversity within the chicken gut microbiome revealed by metagenomics and culture.</title>
        <authorList>
            <person name="Gilroy R."/>
            <person name="Ravi A."/>
            <person name="Getino M."/>
            <person name="Pursley I."/>
            <person name="Horton D.L."/>
            <person name="Alikhan N.F."/>
            <person name="Baker D."/>
            <person name="Gharbi K."/>
            <person name="Hall N."/>
            <person name="Watson M."/>
            <person name="Adriaenssens E.M."/>
            <person name="Foster-Nyarko E."/>
            <person name="Jarju S."/>
            <person name="Secka A."/>
            <person name="Antonio M."/>
            <person name="Oren A."/>
            <person name="Chaudhuri R.R."/>
            <person name="La Ragione R."/>
            <person name="Hildebrand F."/>
            <person name="Pallen M.J."/>
        </authorList>
    </citation>
    <scope>NUCLEOTIDE SEQUENCE</scope>
    <source>
        <strain evidence="2">ChiW3-316</strain>
    </source>
</reference>
<reference evidence="2" key="1">
    <citation type="submission" date="2020-10" db="EMBL/GenBank/DDBJ databases">
        <authorList>
            <person name="Gilroy R."/>
        </authorList>
    </citation>
    <scope>NUCLEOTIDE SEQUENCE</scope>
    <source>
        <strain evidence="2">ChiW3-316</strain>
    </source>
</reference>
<evidence type="ECO:0000259" key="1">
    <source>
        <dbReference type="Pfam" id="PF04321"/>
    </source>
</evidence>
<dbReference type="SUPFAM" id="SSF51735">
    <property type="entry name" value="NAD(P)-binding Rossmann-fold domains"/>
    <property type="match status" value="1"/>
</dbReference>
<feature type="domain" description="RmlD-like substrate binding" evidence="1">
    <location>
        <begin position="6"/>
        <end position="288"/>
    </location>
</feature>
<dbReference type="Gene3D" id="3.90.25.10">
    <property type="entry name" value="UDP-galactose 4-epimerase, domain 1"/>
    <property type="match status" value="1"/>
</dbReference>
<dbReference type="InterPro" id="IPR036291">
    <property type="entry name" value="NAD(P)-bd_dom_sf"/>
</dbReference>
<gene>
    <name evidence="2" type="ORF">IAD20_03295</name>
</gene>
<dbReference type="AlphaFoldDB" id="A0A9D1M3T7"/>